<proteinExistence type="predicted"/>
<evidence type="ECO:0000313" key="2">
    <source>
        <dbReference type="Proteomes" id="UP000681414"/>
    </source>
</evidence>
<dbReference type="Proteomes" id="UP000681414">
    <property type="component" value="Unassembled WGS sequence"/>
</dbReference>
<organism evidence="1 2">
    <name type="scientific">Lederbergia citri</name>
    <dbReference type="NCBI Taxonomy" id="2833580"/>
    <lineage>
        <taxon>Bacteria</taxon>
        <taxon>Bacillati</taxon>
        <taxon>Bacillota</taxon>
        <taxon>Bacilli</taxon>
        <taxon>Bacillales</taxon>
        <taxon>Bacillaceae</taxon>
        <taxon>Lederbergia</taxon>
    </lineage>
</organism>
<comment type="caution">
    <text evidence="1">The sequence shown here is derived from an EMBL/GenBank/DDBJ whole genome shotgun (WGS) entry which is preliminary data.</text>
</comment>
<gene>
    <name evidence="1" type="ORF">KHA97_01140</name>
</gene>
<keyword evidence="2" id="KW-1185">Reference proteome</keyword>
<dbReference type="AlphaFoldDB" id="A0A942TBW5"/>
<protein>
    <submittedName>
        <fullName evidence="1">Uncharacterized protein</fullName>
    </submittedName>
</protein>
<dbReference type="RefSeq" id="WP_213122966.1">
    <property type="nucleotide sequence ID" value="NZ_JAGYPG010000001.1"/>
</dbReference>
<name>A0A942TBW5_9BACI</name>
<evidence type="ECO:0000313" key="1">
    <source>
        <dbReference type="EMBL" id="MBS4193674.1"/>
    </source>
</evidence>
<sequence length="71" mass="8258">MGYIAPITQYQYMQYHERVRAKGKKLDPYPINSVQKISLNSNHDYNSLGIKNNPLTIEKITGKGRHFSEYV</sequence>
<reference evidence="1 2" key="1">
    <citation type="submission" date="2021-05" db="EMBL/GenBank/DDBJ databases">
        <title>Novel Bacillus species.</title>
        <authorList>
            <person name="Liu G."/>
        </authorList>
    </citation>
    <scope>NUCLEOTIDE SEQUENCE [LARGE SCALE GENOMIC DNA]</scope>
    <source>
        <strain evidence="2">FJAT-49780</strain>
    </source>
</reference>
<accession>A0A942TBW5</accession>
<dbReference type="EMBL" id="JAGYPG010000001">
    <property type="protein sequence ID" value="MBS4193674.1"/>
    <property type="molecule type" value="Genomic_DNA"/>
</dbReference>